<feature type="transmembrane region" description="Helical" evidence="2">
    <location>
        <begin position="360"/>
        <end position="381"/>
    </location>
</feature>
<dbReference type="RefSeq" id="WP_168222247.1">
    <property type="nucleotide sequence ID" value="NZ_CP042997.1"/>
</dbReference>
<reference evidence="4 5" key="1">
    <citation type="submission" date="2019-08" db="EMBL/GenBank/DDBJ databases">
        <title>Deep-cultivation of Planctomycetes and their phenomic and genomic characterization uncovers novel biology.</title>
        <authorList>
            <person name="Wiegand S."/>
            <person name="Jogler M."/>
            <person name="Boedeker C."/>
            <person name="Pinto D."/>
            <person name="Vollmers J."/>
            <person name="Rivas-Marin E."/>
            <person name="Kohn T."/>
            <person name="Peeters S.H."/>
            <person name="Heuer A."/>
            <person name="Rast P."/>
            <person name="Oberbeckmann S."/>
            <person name="Bunk B."/>
            <person name="Jeske O."/>
            <person name="Meyerdierks A."/>
            <person name="Storesund J.E."/>
            <person name="Kallscheuer N."/>
            <person name="Luecker S."/>
            <person name="Lage O.M."/>
            <person name="Pohl T."/>
            <person name="Merkel B.J."/>
            <person name="Hornburger P."/>
            <person name="Mueller R.-W."/>
            <person name="Bruemmer F."/>
            <person name="Labrenz M."/>
            <person name="Spormann A.M."/>
            <person name="Op den Camp H."/>
            <person name="Overmann J."/>
            <person name="Amann R."/>
            <person name="Jetten M.S.M."/>
            <person name="Mascher T."/>
            <person name="Medema M.H."/>
            <person name="Devos D.P."/>
            <person name="Kaster A.-K."/>
            <person name="Ovreas L."/>
            <person name="Rohde M."/>
            <person name="Galperin M.Y."/>
            <person name="Jogler C."/>
        </authorList>
    </citation>
    <scope>NUCLEOTIDE SEQUENCE [LARGE SCALE GENOMIC DNA]</scope>
    <source>
        <strain evidence="4 5">OJF2</strain>
    </source>
</reference>
<organism evidence="4 5">
    <name type="scientific">Aquisphaera giovannonii</name>
    <dbReference type="NCBI Taxonomy" id="406548"/>
    <lineage>
        <taxon>Bacteria</taxon>
        <taxon>Pseudomonadati</taxon>
        <taxon>Planctomycetota</taxon>
        <taxon>Planctomycetia</taxon>
        <taxon>Isosphaerales</taxon>
        <taxon>Isosphaeraceae</taxon>
        <taxon>Aquisphaera</taxon>
    </lineage>
</organism>
<dbReference type="Proteomes" id="UP000324233">
    <property type="component" value="Chromosome"/>
</dbReference>
<feature type="transmembrane region" description="Helical" evidence="2">
    <location>
        <begin position="430"/>
        <end position="450"/>
    </location>
</feature>
<feature type="region of interest" description="Disordered" evidence="1">
    <location>
        <begin position="1"/>
        <end position="23"/>
    </location>
</feature>
<feature type="transmembrane region" description="Helical" evidence="2">
    <location>
        <begin position="182"/>
        <end position="209"/>
    </location>
</feature>
<dbReference type="InterPro" id="IPR052529">
    <property type="entry name" value="Bact_Transport_Assoc"/>
</dbReference>
<dbReference type="InterPro" id="IPR007349">
    <property type="entry name" value="DUF418"/>
</dbReference>
<feature type="transmembrane region" description="Helical" evidence="2">
    <location>
        <begin position="401"/>
        <end position="423"/>
    </location>
</feature>
<keyword evidence="2" id="KW-0472">Membrane</keyword>
<feature type="transmembrane region" description="Helical" evidence="2">
    <location>
        <begin position="286"/>
        <end position="308"/>
    </location>
</feature>
<dbReference type="Pfam" id="PF04235">
    <property type="entry name" value="DUF418"/>
    <property type="match status" value="1"/>
</dbReference>
<name>A0A5B9WFA6_9BACT</name>
<feature type="transmembrane region" description="Helical" evidence="2">
    <location>
        <begin position="320"/>
        <end position="339"/>
    </location>
</feature>
<keyword evidence="5" id="KW-1185">Reference proteome</keyword>
<evidence type="ECO:0000256" key="2">
    <source>
        <dbReference type="SAM" id="Phobius"/>
    </source>
</evidence>
<evidence type="ECO:0000313" key="5">
    <source>
        <dbReference type="Proteomes" id="UP000324233"/>
    </source>
</evidence>
<feature type="transmembrane region" description="Helical" evidence="2">
    <location>
        <begin position="102"/>
        <end position="126"/>
    </location>
</feature>
<feature type="transmembrane region" description="Helical" evidence="2">
    <location>
        <begin position="146"/>
        <end position="170"/>
    </location>
</feature>
<keyword evidence="2" id="KW-0812">Transmembrane</keyword>
<dbReference type="KEGG" id="agv:OJF2_73510"/>
<keyword evidence="2" id="KW-1133">Transmembrane helix</keyword>
<protein>
    <recommendedName>
        <fullName evidence="3">DUF418 domain-containing protein</fullName>
    </recommendedName>
</protein>
<feature type="domain" description="DUF418" evidence="3">
    <location>
        <begin position="307"/>
        <end position="469"/>
    </location>
</feature>
<sequence length="473" mass="52018">MPLDLQETAPEGDGPPIEPTMLDSEPAVAHEPAADLAPVAAAAAAAAPVTPEERLASVDTLRGLALLGILAMNIVGFGWPGAAYGDPLKGGGFDGSDRLIWFFNHLVFEEKMMTIFSMLFGAGLVLMGERAAARGASLRGVYYRRVLWLLAIGLVHSYLIWDGDVLVLYAQCGLFLYPFRRLSARALITIGVIFSLILIPIVLGFGLAIRGLERVTARVDAQVAAGKTPTRLDRRLRDLWVDDLQKELNPNPEQEKKDWDESMAVHRGGYAGIVKKRAVGLVFEQTFGFVLGGFFFAMSRMLLGMGLMKLGVFSAERSRAFYLEMVGLGYGIGLPLMVIDARELVRHAFRPEYLLNGGEFYNLFGSLVVAMGHVGLIMLLVQSGSLAWLTGRLAAVGRMALSNYLTHSIVCTTLFYGYGFGLFGQINRTGLAAIVLTIWIAQLLISPIWLKHFRFGPAEWLWRSLTYWKIQPM</sequence>
<proteinExistence type="predicted"/>
<gene>
    <name evidence="4" type="ORF">OJF2_73510</name>
</gene>
<evidence type="ECO:0000256" key="1">
    <source>
        <dbReference type="SAM" id="MobiDB-lite"/>
    </source>
</evidence>
<evidence type="ECO:0000313" key="4">
    <source>
        <dbReference type="EMBL" id="QEH38745.1"/>
    </source>
</evidence>
<dbReference type="PANTHER" id="PTHR30590:SF2">
    <property type="entry name" value="INNER MEMBRANE PROTEIN"/>
    <property type="match status" value="1"/>
</dbReference>
<dbReference type="PANTHER" id="PTHR30590">
    <property type="entry name" value="INNER MEMBRANE PROTEIN"/>
    <property type="match status" value="1"/>
</dbReference>
<evidence type="ECO:0000259" key="3">
    <source>
        <dbReference type="Pfam" id="PF04235"/>
    </source>
</evidence>
<feature type="transmembrane region" description="Helical" evidence="2">
    <location>
        <begin position="64"/>
        <end position="82"/>
    </location>
</feature>
<dbReference type="EMBL" id="CP042997">
    <property type="protein sequence ID" value="QEH38745.1"/>
    <property type="molecule type" value="Genomic_DNA"/>
</dbReference>
<accession>A0A5B9WFA6</accession>
<dbReference type="AlphaFoldDB" id="A0A5B9WFA6"/>